<dbReference type="PANTHER" id="PTHR31987:SF1">
    <property type="entry name" value="GLUTAMINASE A"/>
    <property type="match status" value="1"/>
</dbReference>
<feature type="domain" description="Glutaminase A N-terminal" evidence="4">
    <location>
        <begin position="169"/>
        <end position="396"/>
    </location>
</feature>
<dbReference type="InterPro" id="IPR052743">
    <property type="entry name" value="Glutaminase_GtaA"/>
</dbReference>
<organism evidence="5 6">
    <name type="scientific">Microbotryum saponariae</name>
    <dbReference type="NCBI Taxonomy" id="289078"/>
    <lineage>
        <taxon>Eukaryota</taxon>
        <taxon>Fungi</taxon>
        <taxon>Dikarya</taxon>
        <taxon>Basidiomycota</taxon>
        <taxon>Pucciniomycotina</taxon>
        <taxon>Microbotryomycetes</taxon>
        <taxon>Microbotryales</taxon>
        <taxon>Microbotryaceae</taxon>
        <taxon>Microbotryum</taxon>
    </lineage>
</organism>
<feature type="region of interest" description="Disordered" evidence="1">
    <location>
        <begin position="36"/>
        <end position="62"/>
    </location>
</feature>
<dbReference type="PANTHER" id="PTHR31987">
    <property type="entry name" value="GLUTAMINASE A-RELATED"/>
    <property type="match status" value="1"/>
</dbReference>
<evidence type="ECO:0000259" key="4">
    <source>
        <dbReference type="Pfam" id="PF17168"/>
    </source>
</evidence>
<dbReference type="AlphaFoldDB" id="A0A2X0MC51"/>
<dbReference type="STRING" id="289078.A0A2X0MC51"/>
<name>A0A2X0MC51_9BASI</name>
<dbReference type="EMBL" id="FMWP01000092">
    <property type="protein sequence ID" value="SCZ97328.1"/>
    <property type="molecule type" value="Genomic_DNA"/>
</dbReference>
<keyword evidence="6" id="KW-1185">Reference proteome</keyword>
<keyword evidence="2" id="KW-0732">Signal</keyword>
<evidence type="ECO:0000256" key="1">
    <source>
        <dbReference type="SAM" id="MobiDB-lite"/>
    </source>
</evidence>
<feature type="domain" description="Glutaminase A central" evidence="3">
    <location>
        <begin position="402"/>
        <end position="753"/>
    </location>
</feature>
<reference evidence="6" key="1">
    <citation type="submission" date="2016-10" db="EMBL/GenBank/DDBJ databases">
        <authorList>
            <person name="Jeantristanb JTB J.-T."/>
            <person name="Ricardo R."/>
        </authorList>
    </citation>
    <scope>NUCLEOTIDE SEQUENCE [LARGE SCALE GENOMIC DNA]</scope>
</reference>
<dbReference type="InterPro" id="IPR033433">
    <property type="entry name" value="GtaA_N"/>
</dbReference>
<evidence type="ECO:0000313" key="5">
    <source>
        <dbReference type="EMBL" id="SCZ97328.1"/>
    </source>
</evidence>
<dbReference type="Proteomes" id="UP000249723">
    <property type="component" value="Unassembled WGS sequence"/>
</dbReference>
<feature type="compositionally biased region" description="Basic and acidic residues" evidence="1">
    <location>
        <begin position="50"/>
        <end position="62"/>
    </location>
</feature>
<dbReference type="Pfam" id="PF16335">
    <property type="entry name" value="GtaA_6_Hairpin"/>
    <property type="match status" value="1"/>
</dbReference>
<dbReference type="OrthoDB" id="3918848at2759"/>
<sequence>MHAIPGILVPLLLCECALALSLRSYLQAELNGPSELIGRHSMPSSGRAGEAQDRFRLPDVPKQDGPKMTSAEFYPLLPPAIPLAVKSPYLNAWLPTGNDRQDAGHLAGHWPRFWPISYPHTERGYRLGWSGMIRIDLNQTYVFLGDPGSTPGLKGLKMAVQTRFEYTASRSIFSFKAGGVHFNVTFVSPITPDDLISISLPLSDLVVEIDSKSLKHHHVEVYTDITGEWVTADSNAPITWDFVHHSAAGIHLVRRRDELLFEEINEQAEWGSAVYATEMCHSTRAGSGPARKLRKEFAEQGRLSGALDAQYRAVNDDQPVFGFSAMPSPQKPSVTFTIGHMRTPYVNYVTSEGQVNLDGYWMTQFPTFTDAVAGWIKNGSAIHAAATSFDHKLRRDAIRVSGKNYAAVVELSARQAFATFEITSGGKGEGDTVAFLKEISSNGDMSTVDVIFPLHPILAYAQPRLIRLLLEPLLRYATSGLYPNQWPCHDLGTYPNARGYNDGNDEAMPVEEAGNLLWMVLAYVQLSHDVEFVEEYYHILTQWTAFLIQDGLIPAEQLSTDDFAGTLSNQTNLAVKAIVGIGAMGGLAAKTGRWVESIHYGATAKAYAAEWYDLALTPKPIHLPHAKLAYQDENSHGLLYNLFGDRALNLGIFDRQLYEWQSKFYTTLLQPFGVPLDSRHLWTKSDWEMFASASSTSRDSRDMFVDSIVKYIKAGKVDAAFPDLYETTDGNFPGRGLDWPLEFIARPVVGQVHIGLSSWHKRLLDHVDSFTDHNQFWICRGHFSLLALDVANKANGVKRDPFRGNDLD</sequence>
<protein>
    <submittedName>
        <fullName evidence="5">BZ3500_MvSof-1268-A1-R1_Chr4-2g07140 protein</fullName>
    </submittedName>
</protein>
<proteinExistence type="predicted"/>
<feature type="signal peptide" evidence="2">
    <location>
        <begin position="1"/>
        <end position="19"/>
    </location>
</feature>
<gene>
    <name evidence="5" type="ORF">BZ3500_MVSOF-1268-A1-R1_CHR4-2G07140</name>
</gene>
<dbReference type="InterPro" id="IPR032514">
    <property type="entry name" value="GtaA_central"/>
</dbReference>
<accession>A0A2X0MC51</accession>
<feature type="chain" id="PRO_5030060335" evidence="2">
    <location>
        <begin position="20"/>
        <end position="808"/>
    </location>
</feature>
<dbReference type="Pfam" id="PF17168">
    <property type="entry name" value="DUF5127"/>
    <property type="match status" value="1"/>
</dbReference>
<evidence type="ECO:0000259" key="3">
    <source>
        <dbReference type="Pfam" id="PF16335"/>
    </source>
</evidence>
<evidence type="ECO:0000313" key="6">
    <source>
        <dbReference type="Proteomes" id="UP000249723"/>
    </source>
</evidence>
<evidence type="ECO:0000256" key="2">
    <source>
        <dbReference type="SAM" id="SignalP"/>
    </source>
</evidence>